<dbReference type="Pfam" id="PF00078">
    <property type="entry name" value="RVT_1"/>
    <property type="match status" value="1"/>
</dbReference>
<keyword evidence="3" id="KW-1185">Reference proteome</keyword>
<dbReference type="AlphaFoldDB" id="A0A3B3U1G4"/>
<evidence type="ECO:0000313" key="3">
    <source>
        <dbReference type="Proteomes" id="UP000261500"/>
    </source>
</evidence>
<protein>
    <recommendedName>
        <fullName evidence="1">Reverse transcriptase domain-containing protein</fullName>
    </recommendedName>
</protein>
<reference evidence="2" key="1">
    <citation type="submission" date="2025-08" db="UniProtKB">
        <authorList>
            <consortium name="Ensembl"/>
        </authorList>
    </citation>
    <scope>IDENTIFICATION</scope>
</reference>
<dbReference type="InterPro" id="IPR000477">
    <property type="entry name" value="RT_dom"/>
</dbReference>
<evidence type="ECO:0000259" key="1">
    <source>
        <dbReference type="PROSITE" id="PS50878"/>
    </source>
</evidence>
<dbReference type="Ensembl" id="ENSPLAT00000006258.1">
    <property type="protein sequence ID" value="ENSPLAP00000006441.1"/>
    <property type="gene ID" value="ENSPLAG00000008560.1"/>
</dbReference>
<proteinExistence type="predicted"/>
<evidence type="ECO:0000313" key="2">
    <source>
        <dbReference type="Ensembl" id="ENSPLAP00000006441.1"/>
    </source>
</evidence>
<dbReference type="STRING" id="48699.ENSPLAP00000006441"/>
<dbReference type="Proteomes" id="UP000261500">
    <property type="component" value="Unplaced"/>
</dbReference>
<dbReference type="SUPFAM" id="SSF56672">
    <property type="entry name" value="DNA/RNA polymerases"/>
    <property type="match status" value="1"/>
</dbReference>
<feature type="domain" description="Reverse transcriptase" evidence="1">
    <location>
        <begin position="1"/>
        <end position="181"/>
    </location>
</feature>
<dbReference type="PROSITE" id="PS50878">
    <property type="entry name" value="RT_POL"/>
    <property type="match status" value="1"/>
</dbReference>
<name>A0A3B3U1G4_9TELE</name>
<dbReference type="GeneTree" id="ENSGT00940000163630"/>
<organism evidence="2 3">
    <name type="scientific">Poecilia latipinna</name>
    <name type="common">sailfin molly</name>
    <dbReference type="NCBI Taxonomy" id="48699"/>
    <lineage>
        <taxon>Eukaryota</taxon>
        <taxon>Metazoa</taxon>
        <taxon>Chordata</taxon>
        <taxon>Craniata</taxon>
        <taxon>Vertebrata</taxon>
        <taxon>Euteleostomi</taxon>
        <taxon>Actinopterygii</taxon>
        <taxon>Neopterygii</taxon>
        <taxon>Teleostei</taxon>
        <taxon>Neoteleostei</taxon>
        <taxon>Acanthomorphata</taxon>
        <taxon>Ovalentaria</taxon>
        <taxon>Atherinomorphae</taxon>
        <taxon>Cyprinodontiformes</taxon>
        <taxon>Poeciliidae</taxon>
        <taxon>Poeciliinae</taxon>
        <taxon>Poecilia</taxon>
    </lineage>
</organism>
<dbReference type="InterPro" id="IPR043502">
    <property type="entry name" value="DNA/RNA_pol_sf"/>
</dbReference>
<dbReference type="PANTHER" id="PTHR31635:SF196">
    <property type="entry name" value="REVERSE TRANSCRIPTASE DOMAIN-CONTAINING PROTEIN-RELATED"/>
    <property type="match status" value="1"/>
</dbReference>
<reference evidence="2" key="2">
    <citation type="submission" date="2025-09" db="UniProtKB">
        <authorList>
            <consortium name="Ensembl"/>
        </authorList>
    </citation>
    <scope>IDENTIFICATION</scope>
</reference>
<sequence>MVSSQGIFLNIDFSKAFDRVEHNFLWAALNKFGFGQSFISKLQLLYSKAESKVKCNGHFTDYFRLHRSVRQGCPLSSLLYSLVAEPLAILIRQDKNIQGIKSPQGNDSKIFQFADDTSITVKDENSLELVIKHLQTYGSASGAKINTTKSEIMYCGGAARTPGRWKFREVEDTVKVLGVYLGKQWRAARDETWKNIINKIQKELNLWNQRKLTIKGKVVIINSLIISKIIYPLSVYDLPKQVLNRFNSQISLFIWKSRSNLVSHKTMIAPNLQLYDNKNVDRWKLLSGLLQNHLKTVNSISKGLCENMFGPHMKCVYFQGWTF</sequence>
<accession>A0A3B3U1G4</accession>
<dbReference type="PANTHER" id="PTHR31635">
    <property type="entry name" value="REVERSE TRANSCRIPTASE DOMAIN-CONTAINING PROTEIN-RELATED"/>
    <property type="match status" value="1"/>
</dbReference>